<keyword evidence="1" id="KW-0597">Phosphoprotein</keyword>
<feature type="domain" description="HTH LytTR-type" evidence="3">
    <location>
        <begin position="134"/>
        <end position="237"/>
    </location>
</feature>
<feature type="modified residue" description="4-aspartylphosphate" evidence="1">
    <location>
        <position position="56"/>
    </location>
</feature>
<dbReference type="Proteomes" id="UP001465426">
    <property type="component" value="Unassembled WGS sequence"/>
</dbReference>
<dbReference type="Pfam" id="PF00072">
    <property type="entry name" value="Response_reg"/>
    <property type="match status" value="1"/>
</dbReference>
<dbReference type="InterPro" id="IPR007492">
    <property type="entry name" value="LytTR_DNA-bd_dom"/>
</dbReference>
<dbReference type="InterPro" id="IPR001789">
    <property type="entry name" value="Sig_transdc_resp-reg_receiver"/>
</dbReference>
<dbReference type="SMART" id="SM00448">
    <property type="entry name" value="REC"/>
    <property type="match status" value="1"/>
</dbReference>
<dbReference type="RefSeq" id="WP_349205405.1">
    <property type="nucleotide sequence ID" value="NZ_JBBMFN010000092.1"/>
</dbReference>
<evidence type="ECO:0000313" key="4">
    <source>
        <dbReference type="EMBL" id="MEQ2468307.1"/>
    </source>
</evidence>
<keyword evidence="4" id="KW-0238">DNA-binding</keyword>
<evidence type="ECO:0000259" key="2">
    <source>
        <dbReference type="PROSITE" id="PS50110"/>
    </source>
</evidence>
<dbReference type="SMART" id="SM00850">
    <property type="entry name" value="LytTR"/>
    <property type="match status" value="1"/>
</dbReference>
<dbReference type="PANTHER" id="PTHR37299:SF1">
    <property type="entry name" value="STAGE 0 SPORULATION PROTEIN A HOMOLOG"/>
    <property type="match status" value="1"/>
</dbReference>
<dbReference type="PANTHER" id="PTHR37299">
    <property type="entry name" value="TRANSCRIPTIONAL REGULATOR-RELATED"/>
    <property type="match status" value="1"/>
</dbReference>
<sequence length="237" mass="27426">METLTIAVADKDSDIIVSIRESIAIHSNFEIIGETKTGEDLVELIFLKQPNVVIVDYDLPSIHSTLFNSEYKEFLPAFQLILIGRDKSLAIEAFNYSAVGYLPKPIDFPRLFSCLYKVKDFLSMNIQNATDNRILIKLNNGFVYIQLEDILFIEIIARKTIIHTVKNMYETTDTLQSFVDRLPWYFYRTHRSFLINLKKVERIELFGESYLGYFKGTNKSAGISKLKIRKVHALLIR</sequence>
<name>A0ABV1F4M7_9BACI</name>
<reference evidence="4 5" key="1">
    <citation type="submission" date="2024-03" db="EMBL/GenBank/DDBJ databases">
        <title>Human intestinal bacterial collection.</title>
        <authorList>
            <person name="Pauvert C."/>
            <person name="Hitch T.C.A."/>
            <person name="Clavel T."/>
        </authorList>
    </citation>
    <scope>NUCLEOTIDE SEQUENCE [LARGE SCALE GENOMIC DNA]</scope>
    <source>
        <strain evidence="4 5">CLA-SR-H024</strain>
    </source>
</reference>
<protein>
    <submittedName>
        <fullName evidence="4">LytTR family DNA-binding domain-containing protein</fullName>
    </submittedName>
</protein>
<evidence type="ECO:0000259" key="3">
    <source>
        <dbReference type="PROSITE" id="PS50930"/>
    </source>
</evidence>
<organism evidence="4 5">
    <name type="scientific">Niallia hominis</name>
    <dbReference type="NCBI Taxonomy" id="3133173"/>
    <lineage>
        <taxon>Bacteria</taxon>
        <taxon>Bacillati</taxon>
        <taxon>Bacillota</taxon>
        <taxon>Bacilli</taxon>
        <taxon>Bacillales</taxon>
        <taxon>Bacillaceae</taxon>
        <taxon>Niallia</taxon>
    </lineage>
</organism>
<dbReference type="PROSITE" id="PS50930">
    <property type="entry name" value="HTH_LYTTR"/>
    <property type="match status" value="1"/>
</dbReference>
<dbReference type="Gene3D" id="3.40.50.2300">
    <property type="match status" value="1"/>
</dbReference>
<dbReference type="Gene3D" id="2.40.50.1020">
    <property type="entry name" value="LytTr DNA-binding domain"/>
    <property type="match status" value="1"/>
</dbReference>
<feature type="domain" description="Response regulatory" evidence="2">
    <location>
        <begin position="5"/>
        <end position="119"/>
    </location>
</feature>
<gene>
    <name evidence="4" type="ORF">WMO63_21850</name>
</gene>
<dbReference type="GO" id="GO:0003677">
    <property type="term" value="F:DNA binding"/>
    <property type="evidence" value="ECO:0007669"/>
    <property type="project" value="UniProtKB-KW"/>
</dbReference>
<dbReference type="PROSITE" id="PS50110">
    <property type="entry name" value="RESPONSE_REGULATORY"/>
    <property type="match status" value="1"/>
</dbReference>
<evidence type="ECO:0000313" key="5">
    <source>
        <dbReference type="Proteomes" id="UP001465426"/>
    </source>
</evidence>
<dbReference type="InterPro" id="IPR046947">
    <property type="entry name" value="LytR-like"/>
</dbReference>
<dbReference type="InterPro" id="IPR011006">
    <property type="entry name" value="CheY-like_superfamily"/>
</dbReference>
<dbReference type="SUPFAM" id="SSF52172">
    <property type="entry name" value="CheY-like"/>
    <property type="match status" value="1"/>
</dbReference>
<comment type="caution">
    <text evidence="4">The sequence shown here is derived from an EMBL/GenBank/DDBJ whole genome shotgun (WGS) entry which is preliminary data.</text>
</comment>
<dbReference type="Pfam" id="PF04397">
    <property type="entry name" value="LytTR"/>
    <property type="match status" value="1"/>
</dbReference>
<evidence type="ECO:0000256" key="1">
    <source>
        <dbReference type="PROSITE-ProRule" id="PRU00169"/>
    </source>
</evidence>
<accession>A0ABV1F4M7</accession>
<dbReference type="EMBL" id="JBBMFN010000092">
    <property type="protein sequence ID" value="MEQ2468307.1"/>
    <property type="molecule type" value="Genomic_DNA"/>
</dbReference>
<proteinExistence type="predicted"/>
<keyword evidence="5" id="KW-1185">Reference proteome</keyword>